<organism evidence="2 3">
    <name type="scientific">Kitasatospora terrestris</name>
    <dbReference type="NCBI Taxonomy" id="258051"/>
    <lineage>
        <taxon>Bacteria</taxon>
        <taxon>Bacillati</taxon>
        <taxon>Actinomycetota</taxon>
        <taxon>Actinomycetes</taxon>
        <taxon>Kitasatosporales</taxon>
        <taxon>Streptomycetaceae</taxon>
        <taxon>Kitasatospora</taxon>
    </lineage>
</organism>
<sequence>MSIELPDELVWVMNLIGLNWPDVDEDELREWASHVREFAAGLQDAQDGTHGMVQGLGGAYQGASYEALVERWGRASTEHMTVLLDCCEVLAAGLEVAAVGIVAAKGAVIAELVAMVAEFAAEQAAAVATLGLAEAANVLIIEAGKRVVNAILDQIEQEIIGRLVSLAIEPFQEEISRAVSGLVFEGVEAALGRAA</sequence>
<reference evidence="3" key="1">
    <citation type="journal article" date="2019" name="Int. J. Syst. Evol. Microbiol.">
        <title>The Global Catalogue of Microorganisms (GCM) 10K type strain sequencing project: providing services to taxonomists for standard genome sequencing and annotation.</title>
        <authorList>
            <consortium name="The Broad Institute Genomics Platform"/>
            <consortium name="The Broad Institute Genome Sequencing Center for Infectious Disease"/>
            <person name="Wu L."/>
            <person name="Ma J."/>
        </authorList>
    </citation>
    <scope>NUCLEOTIDE SEQUENCE [LARGE SCALE GENOMIC DNA]</scope>
    <source>
        <strain evidence="3">JCM 13006</strain>
    </source>
</reference>
<gene>
    <name evidence="2" type="ORF">GCM10023235_40130</name>
</gene>
<name>A0ABP9DU46_9ACTN</name>
<dbReference type="InterPro" id="IPR036689">
    <property type="entry name" value="ESAT-6-like_sf"/>
</dbReference>
<accession>A0ABP9DU46</accession>
<keyword evidence="3" id="KW-1185">Reference proteome</keyword>
<dbReference type="RefSeq" id="WP_345698221.1">
    <property type="nucleotide sequence ID" value="NZ_BAABIS010000001.1"/>
</dbReference>
<dbReference type="Gene3D" id="1.10.287.1060">
    <property type="entry name" value="ESAT-6-like"/>
    <property type="match status" value="1"/>
</dbReference>
<dbReference type="Pfam" id="PF25547">
    <property type="entry name" value="WXG100_2"/>
    <property type="match status" value="1"/>
</dbReference>
<evidence type="ECO:0000313" key="3">
    <source>
        <dbReference type="Proteomes" id="UP001501752"/>
    </source>
</evidence>
<dbReference type="InterPro" id="IPR057746">
    <property type="entry name" value="CpnT-like_N"/>
</dbReference>
<feature type="domain" description="Outer membrane channel protein CpnT-like N-terminal" evidence="1">
    <location>
        <begin position="11"/>
        <end position="136"/>
    </location>
</feature>
<dbReference type="EMBL" id="BAABIS010000001">
    <property type="protein sequence ID" value="GAA4858378.1"/>
    <property type="molecule type" value="Genomic_DNA"/>
</dbReference>
<protein>
    <recommendedName>
        <fullName evidence="1">Outer membrane channel protein CpnT-like N-terminal domain-containing protein</fullName>
    </recommendedName>
</protein>
<dbReference type="Proteomes" id="UP001501752">
    <property type="component" value="Unassembled WGS sequence"/>
</dbReference>
<proteinExistence type="predicted"/>
<evidence type="ECO:0000259" key="1">
    <source>
        <dbReference type="Pfam" id="PF25547"/>
    </source>
</evidence>
<dbReference type="SUPFAM" id="SSF140453">
    <property type="entry name" value="EsxAB dimer-like"/>
    <property type="match status" value="1"/>
</dbReference>
<evidence type="ECO:0000313" key="2">
    <source>
        <dbReference type="EMBL" id="GAA4858378.1"/>
    </source>
</evidence>
<comment type="caution">
    <text evidence="2">The sequence shown here is derived from an EMBL/GenBank/DDBJ whole genome shotgun (WGS) entry which is preliminary data.</text>
</comment>